<reference evidence="3 4" key="1">
    <citation type="submission" date="2018-06" db="EMBL/GenBank/DDBJ databases">
        <authorList>
            <consortium name="Pathogen Informatics"/>
            <person name="Doyle S."/>
        </authorList>
    </citation>
    <scope>NUCLEOTIDE SEQUENCE [LARGE SCALE GENOMIC DNA]</scope>
    <source>
        <strain evidence="3 4">NCTC10994</strain>
    </source>
</reference>
<keyword evidence="2" id="KW-0732">Signal</keyword>
<proteinExistence type="predicted"/>
<gene>
    <name evidence="3" type="ORF">NCTC10994_00839</name>
</gene>
<name>A0A2X4WYG0_9NOCA</name>
<keyword evidence="1" id="KW-0812">Transmembrane</keyword>
<evidence type="ECO:0000313" key="3">
    <source>
        <dbReference type="EMBL" id="SQI29174.1"/>
    </source>
</evidence>
<evidence type="ECO:0000256" key="1">
    <source>
        <dbReference type="SAM" id="Phobius"/>
    </source>
</evidence>
<sequence length="348" mass="35618">MRGVRSSVAWAPLLVAVVFAAPAAADDSQVPSADVTPEVLCVPNDPALAELSGLAAAGGRLFATPDAGADERIVELDSDCAVLQRLSAPADPYDVEDMSIGPDGRLWLADLGDNTRSRQTVALISVDPDSGTGNLYRLRYLDGPQDAETLLVSQQGVPVIVTKSLFGPSGIYRPAGNRTTAELESPGPTDLERIGTLALGPTDTPGGPIPGASSSMITGGAVSEDGTVAAVRTYTDVYLFHAPDRDISAALSSGPDLRIAVAGEPQGEAIAFTSDGDLLTASEAASEFAVQPPIQILRGVTDLFVADAPEGAGDEERSTAVLPVVGGVVVAVAALAVAAVVTLRRRGR</sequence>
<feature type="signal peptide" evidence="2">
    <location>
        <begin position="1"/>
        <end position="20"/>
    </location>
</feature>
<organism evidence="3 4">
    <name type="scientific">Rhodococcus coprophilus</name>
    <dbReference type="NCBI Taxonomy" id="38310"/>
    <lineage>
        <taxon>Bacteria</taxon>
        <taxon>Bacillati</taxon>
        <taxon>Actinomycetota</taxon>
        <taxon>Actinomycetes</taxon>
        <taxon>Mycobacteriales</taxon>
        <taxon>Nocardiaceae</taxon>
        <taxon>Rhodococcus</taxon>
    </lineage>
</organism>
<dbReference type="SUPFAM" id="SSF63829">
    <property type="entry name" value="Calcium-dependent phosphotriesterase"/>
    <property type="match status" value="1"/>
</dbReference>
<feature type="transmembrane region" description="Helical" evidence="1">
    <location>
        <begin position="320"/>
        <end position="343"/>
    </location>
</feature>
<dbReference type="EMBL" id="LS483468">
    <property type="protein sequence ID" value="SQI29174.1"/>
    <property type="molecule type" value="Genomic_DNA"/>
</dbReference>
<accession>A0A2X4WYG0</accession>
<evidence type="ECO:0000313" key="4">
    <source>
        <dbReference type="Proteomes" id="UP000249091"/>
    </source>
</evidence>
<evidence type="ECO:0000256" key="2">
    <source>
        <dbReference type="SAM" id="SignalP"/>
    </source>
</evidence>
<keyword evidence="4" id="KW-1185">Reference proteome</keyword>
<dbReference type="AlphaFoldDB" id="A0A2X4WYG0"/>
<dbReference type="KEGG" id="rcr:NCTC10994_00839"/>
<protein>
    <submittedName>
        <fullName evidence="3">Membrane protein</fullName>
    </submittedName>
</protein>
<feature type="chain" id="PRO_5039655548" evidence="2">
    <location>
        <begin position="21"/>
        <end position="348"/>
    </location>
</feature>
<keyword evidence="1" id="KW-0472">Membrane</keyword>
<dbReference type="Proteomes" id="UP000249091">
    <property type="component" value="Chromosome 1"/>
</dbReference>
<dbReference type="RefSeq" id="WP_072698512.1">
    <property type="nucleotide sequence ID" value="NZ_JAFBBL010000001.1"/>
</dbReference>
<keyword evidence="1" id="KW-1133">Transmembrane helix</keyword>
<dbReference type="STRING" id="1219011.GCA_001895045_00559"/>